<dbReference type="PROSITE" id="PS00092">
    <property type="entry name" value="N6_MTASE"/>
    <property type="match status" value="1"/>
</dbReference>
<keyword evidence="4" id="KW-1185">Reference proteome</keyword>
<comment type="caution">
    <text evidence="3">The sequence shown here is derived from an EMBL/GenBank/DDBJ whole genome shotgun (WGS) entry which is preliminary data.</text>
</comment>
<evidence type="ECO:0000313" key="4">
    <source>
        <dbReference type="Proteomes" id="UP000318582"/>
    </source>
</evidence>
<dbReference type="AlphaFoldDB" id="A0A507EBJ0"/>
<feature type="compositionally biased region" description="Basic residues" evidence="2">
    <location>
        <begin position="122"/>
        <end position="131"/>
    </location>
</feature>
<dbReference type="PANTHER" id="PTHR12829">
    <property type="entry name" value="N6-ADENOSINE-METHYLTRANSFERASE"/>
    <property type="match status" value="1"/>
</dbReference>
<proteinExistence type="inferred from homology"/>
<dbReference type="GO" id="GO:0008168">
    <property type="term" value="F:methyltransferase activity"/>
    <property type="evidence" value="ECO:0007669"/>
    <property type="project" value="InterPro"/>
</dbReference>
<evidence type="ECO:0000256" key="2">
    <source>
        <dbReference type="SAM" id="MobiDB-lite"/>
    </source>
</evidence>
<dbReference type="PROSITE" id="PS51143">
    <property type="entry name" value="MT_A70"/>
    <property type="match status" value="1"/>
</dbReference>
<evidence type="ECO:0000313" key="3">
    <source>
        <dbReference type="EMBL" id="TPX61111.1"/>
    </source>
</evidence>
<dbReference type="SUPFAM" id="SSF53335">
    <property type="entry name" value="S-adenosyl-L-methionine-dependent methyltransferases"/>
    <property type="match status" value="1"/>
</dbReference>
<dbReference type="EMBL" id="QEAQ01000010">
    <property type="protein sequence ID" value="TPX61111.1"/>
    <property type="molecule type" value="Genomic_DNA"/>
</dbReference>
<dbReference type="PANTHER" id="PTHR12829:SF4">
    <property type="entry name" value="N(6)-ADENINE-SPECIFIC METHYLTRANSFERASE METTL4"/>
    <property type="match status" value="1"/>
</dbReference>
<dbReference type="GO" id="GO:0032259">
    <property type="term" value="P:methylation"/>
    <property type="evidence" value="ECO:0007669"/>
    <property type="project" value="InterPro"/>
</dbReference>
<name>A0A507EBJ0_9FUNG</name>
<evidence type="ECO:0000256" key="1">
    <source>
        <dbReference type="PROSITE-ProRule" id="PRU00489"/>
    </source>
</evidence>
<feature type="region of interest" description="Disordered" evidence="2">
    <location>
        <begin position="88"/>
        <end position="134"/>
    </location>
</feature>
<feature type="compositionally biased region" description="Polar residues" evidence="2">
    <location>
        <begin position="88"/>
        <end position="97"/>
    </location>
</feature>
<dbReference type="GO" id="GO:0005634">
    <property type="term" value="C:nucleus"/>
    <property type="evidence" value="ECO:0007669"/>
    <property type="project" value="TreeGrafter"/>
</dbReference>
<sequence length="495" mass="55288">MTVFAESYDFDAVKAYITTSLSRRKRPVILGLGKPRSRSSCVMVSQVQFASEYGWVLHPHKATIGEGWHWPASTYMVSEPYFGASRKSQQSTVQPAATANVPPVGTLPLDQAPNATPDTNARKRKRTRKKAVQPSTAADIAAVESYSQIREWLFLAYESLVSERGGFPLDVDGRVSTESGQAAAPAQDTVDELDFIKFRELADISGSAKYSLPDDQEADADSNQYPILTVDGGQSPVPQLFALLGFGVYSLFCILHLPPSDLSEDVSDIFNTVVSNTSTGCKTMSLFGHSYIIPAQSSLIMSDLAKAPRLLNTLDPFDLIVMDPPWPNKSVRRTGQYGDIDVYDLFRVPLKNLLASGGYVAVWVTNKLKFHKFVREKLFPAWGVQWVGEWYWIKVTTKGEWVIDPDSVHRKPYEVLIIGRSPSSLDEHPIPEKRAICTVPSKQHSRKPFLDDVLAPYLPSNPRKLELFARNLLPKWTSWGNQVLKFNDVQYLSQK</sequence>
<dbReference type="GO" id="GO:0003676">
    <property type="term" value="F:nucleic acid binding"/>
    <property type="evidence" value="ECO:0007669"/>
    <property type="project" value="InterPro"/>
</dbReference>
<dbReference type="Proteomes" id="UP000318582">
    <property type="component" value="Unassembled WGS sequence"/>
</dbReference>
<dbReference type="InterPro" id="IPR002052">
    <property type="entry name" value="DNA_methylase_N6_adenine_CS"/>
</dbReference>
<comment type="similarity">
    <text evidence="1">Belongs to the MT-A70-like family.</text>
</comment>
<evidence type="ECO:0008006" key="5">
    <source>
        <dbReference type="Google" id="ProtNLM"/>
    </source>
</evidence>
<dbReference type="Pfam" id="PF05063">
    <property type="entry name" value="MT-A70"/>
    <property type="match status" value="1"/>
</dbReference>
<dbReference type="STRING" id="109895.A0A507EBJ0"/>
<reference evidence="3 4" key="1">
    <citation type="journal article" date="2019" name="Sci. Rep.">
        <title>Comparative genomics of chytrid fungi reveal insights into the obligate biotrophic and pathogenic lifestyle of Synchytrium endobioticum.</title>
        <authorList>
            <person name="van de Vossenberg B.T.L.H."/>
            <person name="Warris S."/>
            <person name="Nguyen H.D.T."/>
            <person name="van Gent-Pelzer M.P.E."/>
            <person name="Joly D.L."/>
            <person name="van de Geest H.C."/>
            <person name="Bonants P.J.M."/>
            <person name="Smith D.S."/>
            <person name="Levesque C.A."/>
            <person name="van der Lee T.A.J."/>
        </authorList>
    </citation>
    <scope>NUCLEOTIDE SEQUENCE [LARGE SCALE GENOMIC DNA]</scope>
    <source>
        <strain evidence="3 4">CBS 809.83</strain>
    </source>
</reference>
<accession>A0A507EBJ0</accession>
<protein>
    <recommendedName>
        <fullName evidence="5">MT-A70-domain-containing protein</fullName>
    </recommendedName>
</protein>
<dbReference type="InterPro" id="IPR029063">
    <property type="entry name" value="SAM-dependent_MTases_sf"/>
</dbReference>
<gene>
    <name evidence="3" type="ORF">PhCBS80983_g01380</name>
</gene>
<dbReference type="InterPro" id="IPR007757">
    <property type="entry name" value="MT-A70-like"/>
</dbReference>
<organism evidence="3 4">
    <name type="scientific">Powellomyces hirtus</name>
    <dbReference type="NCBI Taxonomy" id="109895"/>
    <lineage>
        <taxon>Eukaryota</taxon>
        <taxon>Fungi</taxon>
        <taxon>Fungi incertae sedis</taxon>
        <taxon>Chytridiomycota</taxon>
        <taxon>Chytridiomycota incertae sedis</taxon>
        <taxon>Chytridiomycetes</taxon>
        <taxon>Spizellomycetales</taxon>
        <taxon>Powellomycetaceae</taxon>
        <taxon>Powellomyces</taxon>
    </lineage>
</organism>